<keyword evidence="1" id="KW-0812">Transmembrane</keyword>
<gene>
    <name evidence="2" type="ORF">FTRO_0020340</name>
</gene>
<dbReference type="Pfam" id="PF09512">
    <property type="entry name" value="ThiW"/>
    <property type="match status" value="1"/>
</dbReference>
<dbReference type="Proteomes" id="UP000064514">
    <property type="component" value="Unassembled WGS sequence"/>
</dbReference>
<feature type="transmembrane region" description="Helical" evidence="1">
    <location>
        <begin position="95"/>
        <end position="115"/>
    </location>
</feature>
<proteinExistence type="predicted"/>
<feature type="transmembrane region" description="Helical" evidence="1">
    <location>
        <begin position="43"/>
        <end position="64"/>
    </location>
</feature>
<keyword evidence="1" id="KW-0472">Membrane</keyword>
<protein>
    <submittedName>
        <fullName evidence="2">ThiW protein</fullName>
    </submittedName>
</protein>
<feature type="transmembrane region" description="Helical" evidence="1">
    <location>
        <begin position="135"/>
        <end position="154"/>
    </location>
</feature>
<feature type="transmembrane region" description="Helical" evidence="1">
    <location>
        <begin position="12"/>
        <end position="31"/>
    </location>
</feature>
<evidence type="ECO:0000313" key="2">
    <source>
        <dbReference type="EMBL" id="GAP03867.1"/>
    </source>
</evidence>
<sequence length="168" mass="18390">MKTQKKLSTKKMLVTALLAALAYVLNSFVYFPAMAPFQHFVDVLAAVLVGPWYGFASALICGILRMMSGRTIQAVTGAIFGPILGGLIYRKTHNLYLVFLGEVIGTGILGALTSYPLMKIFYGLDVHKWYYFVPYYTPAAIVGAGMGLAVVLIFQKTGLLKRMHASLD</sequence>
<dbReference type="NCBIfam" id="TIGR02359">
    <property type="entry name" value="thiW"/>
    <property type="match status" value="1"/>
</dbReference>
<keyword evidence="1" id="KW-1133">Transmembrane helix</keyword>
<dbReference type="EMBL" id="DF968079">
    <property type="protein sequence ID" value="GAP03867.1"/>
    <property type="molecule type" value="Genomic_DNA"/>
</dbReference>
<dbReference type="PIRSF" id="PIRSF024534">
    <property type="entry name" value="ThiW"/>
    <property type="match status" value="1"/>
</dbReference>
<dbReference type="InterPro" id="IPR012652">
    <property type="entry name" value="ThiW"/>
</dbReference>
<dbReference type="RefSeq" id="WP_059393358.1">
    <property type="nucleotide sequence ID" value="NZ_CAUZLQ010000001.1"/>
</dbReference>
<evidence type="ECO:0000256" key="1">
    <source>
        <dbReference type="SAM" id="Phobius"/>
    </source>
</evidence>
<organism evidence="2">
    <name type="scientific">Fructobacillus tropaeoli</name>
    <dbReference type="NCBI Taxonomy" id="709323"/>
    <lineage>
        <taxon>Bacteria</taxon>
        <taxon>Bacillati</taxon>
        <taxon>Bacillota</taxon>
        <taxon>Bacilli</taxon>
        <taxon>Lactobacillales</taxon>
        <taxon>Lactobacillaceae</taxon>
        <taxon>Fructobacillus</taxon>
    </lineage>
</organism>
<reference evidence="2" key="1">
    <citation type="journal article" date="2015" name="BMC Genomics">
        <title>Comparative genomics of Fructobacillus spp. and Leuconostoc spp. reveals niche-specific evolution of Fructobacillus spp.</title>
        <authorList>
            <person name="Endo A."/>
            <person name="Tanizawa Y."/>
            <person name="Tanaka N."/>
            <person name="Maeno S."/>
            <person name="Kumar H."/>
            <person name="Shiwa Y."/>
            <person name="Okada S."/>
            <person name="Yoshikawa H."/>
            <person name="Dicks L."/>
            <person name="Nakagawa J."/>
            <person name="Arita M."/>
        </authorList>
    </citation>
    <scope>NUCLEOTIDE SEQUENCE [LARGE SCALE GENOMIC DNA]</scope>
    <source>
        <strain evidence="2">F214-1</strain>
    </source>
</reference>
<accession>A0A3F3H1C3</accession>
<dbReference type="AlphaFoldDB" id="A0A3F3H1C3"/>
<name>A0A3F3H1C3_9LACO</name>
<dbReference type="Gene3D" id="1.10.1760.20">
    <property type="match status" value="1"/>
</dbReference>
<dbReference type="STRING" id="709323.GCA_001047135_00412"/>